<evidence type="ECO:0000256" key="6">
    <source>
        <dbReference type="ARBA" id="ARBA00042862"/>
    </source>
</evidence>
<evidence type="ECO:0000256" key="3">
    <source>
        <dbReference type="ARBA" id="ARBA00022532"/>
    </source>
</evidence>
<dbReference type="GO" id="GO:0004449">
    <property type="term" value="F:isocitrate dehydrogenase (NAD+) activity"/>
    <property type="evidence" value="ECO:0007669"/>
    <property type="project" value="UniProtKB-EC"/>
</dbReference>
<sequence length="240" mass="27252">MLKGRLIKLSQFKTCAWRNFSSDVRHVTLIPGDGIGPEISRSVQKVFEAANVPVEWDPVDVTPVKGRDGVFRIPSKCIELMHKNKVGLKGPLATPIGKGHRSLNLAVRKEFNLFANVRPCRSIEGHKTLYDNVDLVTIRENTEGEYSGIEHEVVPGVMQSVKLITEDASRRVARFAFEYARNHRRRLVTAVHKANIMRMSDGLFLRMCREQAAEFPDVKFKEAYLDTVCLNVRNIYLFIG</sequence>
<evidence type="ECO:0000313" key="9">
    <source>
        <dbReference type="Proteomes" id="UP001608902"/>
    </source>
</evidence>
<comment type="caution">
    <text evidence="8">The sequence shown here is derived from an EMBL/GenBank/DDBJ whole genome shotgun (WGS) entry which is preliminary data.</text>
</comment>
<evidence type="ECO:0000256" key="2">
    <source>
        <dbReference type="ARBA" id="ARBA00013012"/>
    </source>
</evidence>
<dbReference type="SUPFAM" id="SSF53659">
    <property type="entry name" value="Isocitrate/Isopropylmalate dehydrogenase-like"/>
    <property type="match status" value="1"/>
</dbReference>
<keyword evidence="9" id="KW-1185">Reference proteome</keyword>
<dbReference type="GO" id="GO:0006099">
    <property type="term" value="P:tricarboxylic acid cycle"/>
    <property type="evidence" value="ECO:0007669"/>
    <property type="project" value="UniProtKB-KW"/>
</dbReference>
<evidence type="ECO:0000259" key="7">
    <source>
        <dbReference type="SMART" id="SM01329"/>
    </source>
</evidence>
<dbReference type="AlphaFoldDB" id="A0ABD6EU04"/>
<comment type="similarity">
    <text evidence="1">Belongs to the isocitrate and isopropylmalate dehydrogenases family.</text>
</comment>
<gene>
    <name evidence="8" type="ORF">AB6A40_010147</name>
</gene>
<dbReference type="Gene3D" id="3.40.718.10">
    <property type="entry name" value="Isopropylmalate Dehydrogenase"/>
    <property type="match status" value="1"/>
</dbReference>
<dbReference type="Pfam" id="PF00180">
    <property type="entry name" value="Iso_dh"/>
    <property type="match status" value="1"/>
</dbReference>
<dbReference type="EMBL" id="JBGFUD010012272">
    <property type="protein sequence ID" value="MFH4983438.1"/>
    <property type="molecule type" value="Genomic_DNA"/>
</dbReference>
<dbReference type="EC" id="1.1.1.41" evidence="2"/>
<organism evidence="8 9">
    <name type="scientific">Gnathostoma spinigerum</name>
    <dbReference type="NCBI Taxonomy" id="75299"/>
    <lineage>
        <taxon>Eukaryota</taxon>
        <taxon>Metazoa</taxon>
        <taxon>Ecdysozoa</taxon>
        <taxon>Nematoda</taxon>
        <taxon>Chromadorea</taxon>
        <taxon>Rhabditida</taxon>
        <taxon>Spirurina</taxon>
        <taxon>Gnathostomatomorpha</taxon>
        <taxon>Gnathostomatoidea</taxon>
        <taxon>Gnathostomatidae</taxon>
        <taxon>Gnathostoma</taxon>
    </lineage>
</organism>
<protein>
    <recommendedName>
        <fullName evidence="2">isocitrate dehydrogenase (NAD(+))</fullName>
        <ecNumber evidence="2">1.1.1.41</ecNumber>
    </recommendedName>
    <alternativeName>
        <fullName evidence="6">Isocitric dehydrogenase subunit alpha</fullName>
    </alternativeName>
    <alternativeName>
        <fullName evidence="5">NAD(+)-specific ICDH subunit alpha</fullName>
    </alternativeName>
</protein>
<accession>A0ABD6EU04</accession>
<keyword evidence="3" id="KW-0816">Tricarboxylic acid cycle</keyword>
<feature type="domain" description="Isopropylmalate dehydrogenase-like" evidence="7">
    <location>
        <begin position="26"/>
        <end position="240"/>
    </location>
</feature>
<dbReference type="InterPro" id="IPR024084">
    <property type="entry name" value="IsoPropMal-DH-like_dom"/>
</dbReference>
<dbReference type="SMART" id="SM01329">
    <property type="entry name" value="Iso_dh"/>
    <property type="match status" value="1"/>
</dbReference>
<evidence type="ECO:0000313" key="8">
    <source>
        <dbReference type="EMBL" id="MFH4983438.1"/>
    </source>
</evidence>
<keyword evidence="4" id="KW-0560">Oxidoreductase</keyword>
<evidence type="ECO:0000256" key="5">
    <source>
        <dbReference type="ARBA" id="ARBA00042642"/>
    </source>
</evidence>
<evidence type="ECO:0000256" key="4">
    <source>
        <dbReference type="ARBA" id="ARBA00023002"/>
    </source>
</evidence>
<proteinExistence type="inferred from homology"/>
<evidence type="ECO:0000256" key="1">
    <source>
        <dbReference type="ARBA" id="ARBA00007769"/>
    </source>
</evidence>
<name>A0ABD6EU04_9BILA</name>
<reference evidence="8 9" key="1">
    <citation type="submission" date="2024-08" db="EMBL/GenBank/DDBJ databases">
        <title>Gnathostoma spinigerum genome.</title>
        <authorList>
            <person name="Gonzalez-Bertolin B."/>
            <person name="Monzon S."/>
            <person name="Zaballos A."/>
            <person name="Jimenez P."/>
            <person name="Dekumyoy P."/>
            <person name="Varona S."/>
            <person name="Cuesta I."/>
            <person name="Sumanam S."/>
            <person name="Adisakwattana P."/>
            <person name="Gasser R.B."/>
            <person name="Hernandez-Gonzalez A."/>
            <person name="Young N.D."/>
            <person name="Perteguer M.J."/>
        </authorList>
    </citation>
    <scope>NUCLEOTIDE SEQUENCE [LARGE SCALE GENOMIC DNA]</scope>
    <source>
        <strain evidence="8">AL3</strain>
        <tissue evidence="8">Liver</tissue>
    </source>
</reference>
<dbReference type="PANTHER" id="PTHR11835:SF34">
    <property type="entry name" value="ISOCITRATE DEHYDROGENASE [NAD] SUBUNIT ALPHA, MITOCHONDRIAL"/>
    <property type="match status" value="1"/>
</dbReference>
<dbReference type="PANTHER" id="PTHR11835">
    <property type="entry name" value="DECARBOXYLATING DEHYDROGENASES-ISOCITRATE, ISOPROPYLMALATE, TARTRATE"/>
    <property type="match status" value="1"/>
</dbReference>
<dbReference type="Proteomes" id="UP001608902">
    <property type="component" value="Unassembled WGS sequence"/>
</dbReference>